<dbReference type="AlphaFoldDB" id="A0A7S8E8M1"/>
<accession>A0A7S8E8M1</accession>
<dbReference type="CDD" id="cd02650">
    <property type="entry name" value="nuc_hydro_CaPnhB"/>
    <property type="match status" value="1"/>
</dbReference>
<dbReference type="GO" id="GO:0008477">
    <property type="term" value="F:purine nucleosidase activity"/>
    <property type="evidence" value="ECO:0007669"/>
    <property type="project" value="TreeGrafter"/>
</dbReference>
<dbReference type="SUPFAM" id="SSF53590">
    <property type="entry name" value="Nucleoside hydrolase"/>
    <property type="match status" value="1"/>
</dbReference>
<dbReference type="PANTHER" id="PTHR12304:SF4">
    <property type="entry name" value="URIDINE NUCLEOSIDASE"/>
    <property type="match status" value="1"/>
</dbReference>
<dbReference type="Pfam" id="PF01156">
    <property type="entry name" value="IU_nuc_hydro"/>
    <property type="match status" value="1"/>
</dbReference>
<dbReference type="InterPro" id="IPR001910">
    <property type="entry name" value="Inosine/uridine_hydrolase_dom"/>
</dbReference>
<keyword evidence="2" id="KW-0326">Glycosidase</keyword>
<feature type="domain" description="Inosine/uridine-preferring nucleoside hydrolase" evidence="3">
    <location>
        <begin position="5"/>
        <end position="307"/>
    </location>
</feature>
<keyword evidence="5" id="KW-1185">Reference proteome</keyword>
<evidence type="ECO:0000313" key="4">
    <source>
        <dbReference type="EMBL" id="QPC82264.1"/>
    </source>
</evidence>
<dbReference type="PANTHER" id="PTHR12304">
    <property type="entry name" value="INOSINE-URIDINE PREFERRING NUCLEOSIDE HYDROLASE"/>
    <property type="match status" value="1"/>
</dbReference>
<dbReference type="Proteomes" id="UP000594468">
    <property type="component" value="Chromosome"/>
</dbReference>
<evidence type="ECO:0000313" key="5">
    <source>
        <dbReference type="Proteomes" id="UP000594468"/>
    </source>
</evidence>
<protein>
    <submittedName>
        <fullName evidence="4">Nucleoside hydrolase</fullName>
    </submittedName>
</protein>
<dbReference type="GO" id="GO:0006152">
    <property type="term" value="P:purine nucleoside catabolic process"/>
    <property type="evidence" value="ECO:0007669"/>
    <property type="project" value="TreeGrafter"/>
</dbReference>
<proteinExistence type="predicted"/>
<evidence type="ECO:0000256" key="1">
    <source>
        <dbReference type="ARBA" id="ARBA00022801"/>
    </source>
</evidence>
<dbReference type="KEGG" id="pmet:G4Y79_21685"/>
<keyword evidence="1 4" id="KW-0378">Hydrolase</keyword>
<evidence type="ECO:0000259" key="3">
    <source>
        <dbReference type="Pfam" id="PF01156"/>
    </source>
</evidence>
<name>A0A7S8E8M1_9CHLR</name>
<dbReference type="EMBL" id="CP062983">
    <property type="protein sequence ID" value="QPC82264.1"/>
    <property type="molecule type" value="Genomic_DNA"/>
</dbReference>
<dbReference type="Gene3D" id="3.90.245.10">
    <property type="entry name" value="Ribonucleoside hydrolase-like"/>
    <property type="match status" value="1"/>
</dbReference>
<reference evidence="4 5" key="1">
    <citation type="submission" date="2020-02" db="EMBL/GenBank/DDBJ databases">
        <authorList>
            <person name="Zheng R.K."/>
            <person name="Sun C.M."/>
        </authorList>
    </citation>
    <scope>NUCLEOTIDE SEQUENCE [LARGE SCALE GENOMIC DNA]</scope>
    <source>
        <strain evidence="5">rifampicinis</strain>
    </source>
</reference>
<evidence type="ECO:0000256" key="2">
    <source>
        <dbReference type="ARBA" id="ARBA00023295"/>
    </source>
</evidence>
<dbReference type="RefSeq" id="WP_195170333.1">
    <property type="nucleotide sequence ID" value="NZ_CP062983.1"/>
</dbReference>
<gene>
    <name evidence="4" type="ORF">G4Y79_21685</name>
</gene>
<sequence length="315" mass="33527">MPQKIIIDTDPGVDDTMAIYYALESGAFDILGLTTVFGNVETPLATLNALRLLEIAGRTDIPVAQGATRPFAEPYFGAPAHIHGADGQGDLFLPAPSTQAISLSAAQFIVDQIMAQPGEVTLVPLGPLTNIAMALLLEPQIAQAVKQVVLMGGAAFVPGNITPAAEANIFHDAIAAEMVLSAPWDVTMIGLDVTHQVIMSDEELGRYGASAKATSQHISKVLPLYINFTRESRGKPGLYTHDPTTISYLLNPALFEVQPYLVRVETEGFSIGKTWAWPQNVYSPLAAFQVGPEHLVNVVLGADVPAVNAMMLATV</sequence>
<dbReference type="InterPro" id="IPR023186">
    <property type="entry name" value="IUNH"/>
</dbReference>
<organism evidence="4 5">
    <name type="scientific">Phototrophicus methaneseepsis</name>
    <dbReference type="NCBI Taxonomy" id="2710758"/>
    <lineage>
        <taxon>Bacteria</taxon>
        <taxon>Bacillati</taxon>
        <taxon>Chloroflexota</taxon>
        <taxon>Candidatus Thermofontia</taxon>
        <taxon>Phototrophicales</taxon>
        <taxon>Phototrophicaceae</taxon>
        <taxon>Phototrophicus</taxon>
    </lineage>
</organism>
<dbReference type="InterPro" id="IPR036452">
    <property type="entry name" value="Ribo_hydro-like"/>
</dbReference>
<dbReference type="GO" id="GO:0005829">
    <property type="term" value="C:cytosol"/>
    <property type="evidence" value="ECO:0007669"/>
    <property type="project" value="TreeGrafter"/>
</dbReference>